<dbReference type="AlphaFoldDB" id="A0A7S3ASH5"/>
<accession>A0A7S3ASH5</accession>
<name>A0A7S3ASH5_9EUKA</name>
<reference evidence="2" key="1">
    <citation type="submission" date="2021-01" db="EMBL/GenBank/DDBJ databases">
        <authorList>
            <person name="Corre E."/>
            <person name="Pelletier E."/>
            <person name="Niang G."/>
            <person name="Scheremetjew M."/>
            <person name="Finn R."/>
            <person name="Kale V."/>
            <person name="Holt S."/>
            <person name="Cochrane G."/>
            <person name="Meng A."/>
            <person name="Brown T."/>
            <person name="Cohen L."/>
        </authorList>
    </citation>
    <scope>NUCLEOTIDE SEQUENCE</scope>
    <source>
        <strain evidence="2">CCMP281</strain>
    </source>
</reference>
<proteinExistence type="predicted"/>
<protein>
    <submittedName>
        <fullName evidence="2">Uncharacterized protein</fullName>
    </submittedName>
</protein>
<feature type="region of interest" description="Disordered" evidence="1">
    <location>
        <begin position="210"/>
        <end position="242"/>
    </location>
</feature>
<gene>
    <name evidence="2" type="ORF">HERI1096_LOCUS14504</name>
</gene>
<dbReference type="EMBL" id="HBHX01025967">
    <property type="protein sequence ID" value="CAE0113830.1"/>
    <property type="molecule type" value="Transcribed_RNA"/>
</dbReference>
<evidence type="ECO:0000256" key="1">
    <source>
        <dbReference type="SAM" id="MobiDB-lite"/>
    </source>
</evidence>
<sequence>MEQDPQKGVSMGPGSTSDVRPCVRCVRVVECVAGAVGRCVDESFSRAQMEVCALQSMSSPNHMAELRLRTSEAVQLGTLAAELGIGSGSYMEIVRRISIQEAAQKGSWDLHPAGSDPGKDRLLFSCALLSSWAEAAGMLGTRCSRGVCDDHTCGAGQIMSLKAMAAVAVVSTLSPLPHQIHLADTEMAACTAALCVAARKGWLREASTLVEKRKAQRKRKRDRDLRADASSESDFAPMPAGVDVNTAAPQWNRCDCGRHFTSPRALKSHQSESKKCRYSLAFAGSTQPGQVAAG</sequence>
<evidence type="ECO:0000313" key="2">
    <source>
        <dbReference type="EMBL" id="CAE0113830.1"/>
    </source>
</evidence>
<organism evidence="2">
    <name type="scientific">Haptolina ericina</name>
    <dbReference type="NCBI Taxonomy" id="156174"/>
    <lineage>
        <taxon>Eukaryota</taxon>
        <taxon>Haptista</taxon>
        <taxon>Haptophyta</taxon>
        <taxon>Prymnesiophyceae</taxon>
        <taxon>Prymnesiales</taxon>
        <taxon>Prymnesiaceae</taxon>
        <taxon>Haptolina</taxon>
    </lineage>
</organism>